<dbReference type="EC" id="3.6.1.27" evidence="9"/>
<evidence type="ECO:0000256" key="7">
    <source>
        <dbReference type="SAM" id="Phobius"/>
    </source>
</evidence>
<reference evidence="9 10" key="1">
    <citation type="submission" date="2020-08" db="EMBL/GenBank/DDBJ databases">
        <title>Genomic Encyclopedia of Type Strains, Phase IV (KMG-IV): sequencing the most valuable type-strain genomes for metagenomic binning, comparative biology and taxonomic classification.</title>
        <authorList>
            <person name="Goeker M."/>
        </authorList>
    </citation>
    <scope>NUCLEOTIDE SEQUENCE [LARGE SCALE GENOMIC DNA]</scope>
    <source>
        <strain evidence="9 10">DSM 27165</strain>
    </source>
</reference>
<evidence type="ECO:0000313" key="9">
    <source>
        <dbReference type="EMBL" id="MBB5018135.1"/>
    </source>
</evidence>
<evidence type="ECO:0000256" key="3">
    <source>
        <dbReference type="ARBA" id="ARBA00022692"/>
    </source>
</evidence>
<evidence type="ECO:0000256" key="4">
    <source>
        <dbReference type="ARBA" id="ARBA00022801"/>
    </source>
</evidence>
<sequence length="178" mass="19746">MSRFDHSLVRIADWDRRLTERANRASAYRGVRCCFSVISRLGDGVFWYSLMALLVLTEGAAALRPVLHMIVVGLACTALYKWLKALTSRPRPYCHNERIMLFVAPLDQYSFPSGHTLHAVSFTLLAVYYYPVLAWALIPFACLVALSRLVLGLHYPSDVLAGMLIGASVASLSISLLG</sequence>
<dbReference type="InterPro" id="IPR000326">
    <property type="entry name" value="PAP2/HPO"/>
</dbReference>
<organism evidence="9 10">
    <name type="scientific">Chitinivorax tropicus</name>
    <dbReference type="NCBI Taxonomy" id="714531"/>
    <lineage>
        <taxon>Bacteria</taxon>
        <taxon>Pseudomonadati</taxon>
        <taxon>Pseudomonadota</taxon>
        <taxon>Betaproteobacteria</taxon>
        <taxon>Chitinivorax</taxon>
    </lineage>
</organism>
<gene>
    <name evidence="9" type="ORF">HNQ59_001420</name>
</gene>
<dbReference type="SMART" id="SM00014">
    <property type="entry name" value="acidPPc"/>
    <property type="match status" value="1"/>
</dbReference>
<dbReference type="AlphaFoldDB" id="A0A840MKV4"/>
<feature type="transmembrane region" description="Helical" evidence="7">
    <location>
        <begin position="62"/>
        <end position="83"/>
    </location>
</feature>
<keyword evidence="10" id="KW-1185">Reference proteome</keyword>
<name>A0A840MKV4_9PROT</name>
<evidence type="ECO:0000259" key="8">
    <source>
        <dbReference type="SMART" id="SM00014"/>
    </source>
</evidence>
<feature type="transmembrane region" description="Helical" evidence="7">
    <location>
        <begin position="33"/>
        <end position="56"/>
    </location>
</feature>
<evidence type="ECO:0000256" key="5">
    <source>
        <dbReference type="ARBA" id="ARBA00022989"/>
    </source>
</evidence>
<keyword evidence="5 7" id="KW-1133">Transmembrane helix</keyword>
<feature type="transmembrane region" description="Helical" evidence="7">
    <location>
        <begin position="127"/>
        <end position="147"/>
    </location>
</feature>
<comment type="caution">
    <text evidence="9">The sequence shown here is derived from an EMBL/GenBank/DDBJ whole genome shotgun (WGS) entry which is preliminary data.</text>
</comment>
<feature type="domain" description="Phosphatidic acid phosphatase type 2/haloperoxidase" evidence="8">
    <location>
        <begin position="66"/>
        <end position="174"/>
    </location>
</feature>
<protein>
    <submittedName>
        <fullName evidence="9">Undecaprenyl-diphosphatase</fullName>
        <ecNumber evidence="9">3.6.1.27</ecNumber>
    </submittedName>
</protein>
<evidence type="ECO:0000256" key="1">
    <source>
        <dbReference type="ARBA" id="ARBA00004651"/>
    </source>
</evidence>
<dbReference type="EMBL" id="JACHHY010000007">
    <property type="protein sequence ID" value="MBB5018135.1"/>
    <property type="molecule type" value="Genomic_DNA"/>
</dbReference>
<keyword evidence="3 7" id="KW-0812">Transmembrane</keyword>
<proteinExistence type="predicted"/>
<comment type="subcellular location">
    <subcellularLocation>
        <location evidence="1">Cell membrane</location>
        <topology evidence="1">Multi-pass membrane protein</topology>
    </subcellularLocation>
</comment>
<dbReference type="CDD" id="cd01610">
    <property type="entry name" value="PAP2_like"/>
    <property type="match status" value="1"/>
</dbReference>
<dbReference type="PANTHER" id="PTHR14969:SF62">
    <property type="entry name" value="DECAPRENYLPHOSPHORYL-5-PHOSPHORIBOSE PHOSPHATASE RV3807C-RELATED"/>
    <property type="match status" value="1"/>
</dbReference>
<evidence type="ECO:0000256" key="2">
    <source>
        <dbReference type="ARBA" id="ARBA00022475"/>
    </source>
</evidence>
<dbReference type="GO" id="GO:0050380">
    <property type="term" value="F:undecaprenyl-diphosphatase activity"/>
    <property type="evidence" value="ECO:0007669"/>
    <property type="project" value="UniProtKB-EC"/>
</dbReference>
<evidence type="ECO:0000256" key="6">
    <source>
        <dbReference type="ARBA" id="ARBA00023136"/>
    </source>
</evidence>
<dbReference type="Gene3D" id="1.20.144.10">
    <property type="entry name" value="Phosphatidic acid phosphatase type 2/haloperoxidase"/>
    <property type="match status" value="1"/>
</dbReference>
<dbReference type="Pfam" id="PF01569">
    <property type="entry name" value="PAP2"/>
    <property type="match status" value="1"/>
</dbReference>
<dbReference type="SUPFAM" id="SSF48317">
    <property type="entry name" value="Acid phosphatase/Vanadium-dependent haloperoxidase"/>
    <property type="match status" value="1"/>
</dbReference>
<keyword evidence="4 9" id="KW-0378">Hydrolase</keyword>
<evidence type="ECO:0000313" key="10">
    <source>
        <dbReference type="Proteomes" id="UP000575898"/>
    </source>
</evidence>
<dbReference type="PANTHER" id="PTHR14969">
    <property type="entry name" value="SPHINGOSINE-1-PHOSPHATE PHOSPHOHYDROLASE"/>
    <property type="match status" value="1"/>
</dbReference>
<feature type="transmembrane region" description="Helical" evidence="7">
    <location>
        <begin position="159"/>
        <end position="177"/>
    </location>
</feature>
<dbReference type="GO" id="GO:0005886">
    <property type="term" value="C:plasma membrane"/>
    <property type="evidence" value="ECO:0007669"/>
    <property type="project" value="UniProtKB-SubCell"/>
</dbReference>
<dbReference type="InterPro" id="IPR036938">
    <property type="entry name" value="PAP2/HPO_sf"/>
</dbReference>
<dbReference type="RefSeq" id="WP_184036969.1">
    <property type="nucleotide sequence ID" value="NZ_JACHHY010000007.1"/>
</dbReference>
<keyword evidence="6 7" id="KW-0472">Membrane</keyword>
<dbReference type="Proteomes" id="UP000575898">
    <property type="component" value="Unassembled WGS sequence"/>
</dbReference>
<keyword evidence="2" id="KW-1003">Cell membrane</keyword>
<accession>A0A840MKV4</accession>